<dbReference type="OrthoDB" id="410701at2759"/>
<evidence type="ECO:0000313" key="2">
    <source>
        <dbReference type="EMBL" id="CAF9929091.1"/>
    </source>
</evidence>
<sequence>MPPVLRSTLILSARSKLLTPVAAPNAPLRPQDVGTSWSRKGGGGIHPFKTPRRTLFELHAGRQGFPLPSNLLLDEMPPAHQSTSIGRYTTSEELIAALGPIGLEYMNPSALNGKVNLSYLSNPMLLTLNRKEAIREATEGLRKAKIARKEEKHAITMKELLIQYLRHVDPILKYQARSKNLNFANEDLDDVLLKLLNKENTRHLNRGGYDITDLMTWSWVLKSETPERAATRLLAVAHPRFTELGGSIPIPQFVFIFLLRRQGLNADALRSLLIYAWKLMEISESLLESFPPLEKLVNGAPRGESLTTTRVVKSREDDPLGMTERVFMIVIIRLLRSARRVWPAAYDSIVALINRYLDGVNFREGASPTDSLTSEDTARLTYMYNTLLKLVSLPASIGPYQSAFHQQRAQFSLLRRMNQFQPPLIVDRRGYRAVVSMQLMHKKTLKEREWAQMKARSWPPWKEEKLGIDADIGVEHGISRAMEALKRSWEAGYAPDNWDATASVLSGWDTDASPTIQTRVVHYPHEHRTEHAQIWASRIRATRTLDEAWSCFLSYKDQKREHVGAFYVYHQMLEKIVQDTKRPPTENASSSSTCSPNEQLPLPGDGLEVLAAPESPREAIYVRRPPPTFEEFVEIIAQDKIRPGKRLLKTMLTNAPTLETGLQYLEASIMANLQVFVLCDEKPPSTPEAQAALESVPLYLFFAFIRLLTRFSPKMPDKTRPDKHALVRTGLVLDLIMAKTESAQHEVLQGVSDLEQSLELSPSPTSIVTNPLLKAIQLVLARKPRYRPAWYSLLQALSNTSVVIDVVSRFVDQNYQDIKTWQMICHLLNEMLEIDLTLDLDGFQILCAGLEKAIFASERLSRKSRIRPGNSDPKDEDMRSYVDHVLSTGLPLLKEIFKDVVRSKSMKQEIPVSLMEEKSKIDNSVEGQGASESDDIEEEVENASTTESRAFLPPGCLLPRLLEVPHPACLHGFVRVLGLRRDYEGLVDLVEWMSLFADEINAVADQKANGYRMMRRCLTAIHVFLERSWIILEKREAEAQGEDPSTVRNEQEMKAEAAPAGVVKVIQEIVRENKRWGGWPTPYEVVQYCANGKFM</sequence>
<evidence type="ECO:0000256" key="1">
    <source>
        <dbReference type="SAM" id="MobiDB-lite"/>
    </source>
</evidence>
<evidence type="ECO:0000313" key="3">
    <source>
        <dbReference type="Proteomes" id="UP000664203"/>
    </source>
</evidence>
<feature type="region of interest" description="Disordered" evidence="1">
    <location>
        <begin position="580"/>
        <end position="606"/>
    </location>
</feature>
<dbReference type="EMBL" id="CAJPDR010000262">
    <property type="protein sequence ID" value="CAF9929091.1"/>
    <property type="molecule type" value="Genomic_DNA"/>
</dbReference>
<comment type="caution">
    <text evidence="2">The sequence shown here is derived from an EMBL/GenBank/DDBJ whole genome shotgun (WGS) entry which is preliminary data.</text>
</comment>
<reference evidence="2" key="1">
    <citation type="submission" date="2021-03" db="EMBL/GenBank/DDBJ databases">
        <authorList>
            <person name="Tagirdzhanova G."/>
        </authorList>
    </citation>
    <scope>NUCLEOTIDE SEQUENCE</scope>
</reference>
<protein>
    <submittedName>
        <fullName evidence="2">Uncharacterized protein</fullName>
    </submittedName>
</protein>
<name>A0A8H3FX82_9LECA</name>
<dbReference type="AlphaFoldDB" id="A0A8H3FX82"/>
<organism evidence="2 3">
    <name type="scientific">Alectoria fallacina</name>
    <dbReference type="NCBI Taxonomy" id="1903189"/>
    <lineage>
        <taxon>Eukaryota</taxon>
        <taxon>Fungi</taxon>
        <taxon>Dikarya</taxon>
        <taxon>Ascomycota</taxon>
        <taxon>Pezizomycotina</taxon>
        <taxon>Lecanoromycetes</taxon>
        <taxon>OSLEUM clade</taxon>
        <taxon>Lecanoromycetidae</taxon>
        <taxon>Lecanorales</taxon>
        <taxon>Lecanorineae</taxon>
        <taxon>Parmeliaceae</taxon>
        <taxon>Alectoria</taxon>
    </lineage>
</organism>
<proteinExistence type="predicted"/>
<keyword evidence="3" id="KW-1185">Reference proteome</keyword>
<dbReference type="Proteomes" id="UP000664203">
    <property type="component" value="Unassembled WGS sequence"/>
</dbReference>
<feature type="compositionally biased region" description="Polar residues" evidence="1">
    <location>
        <begin position="586"/>
        <end position="598"/>
    </location>
</feature>
<accession>A0A8H3FX82</accession>
<gene>
    <name evidence="2" type="ORF">ALECFALPRED_004246</name>
</gene>